<dbReference type="InterPro" id="IPR050287">
    <property type="entry name" value="MTA/SAH_deaminase"/>
</dbReference>
<dbReference type="Proteomes" id="UP000267223">
    <property type="component" value="Unassembled WGS sequence"/>
</dbReference>
<comment type="caution">
    <text evidence="2">The sequence shown here is derived from an EMBL/GenBank/DDBJ whole genome shotgun (WGS) entry which is preliminary data.</text>
</comment>
<dbReference type="InterPro" id="IPR032466">
    <property type="entry name" value="Metal_Hydrolase"/>
</dbReference>
<evidence type="ECO:0000256" key="1">
    <source>
        <dbReference type="ARBA" id="ARBA00022801"/>
    </source>
</evidence>
<evidence type="ECO:0008006" key="4">
    <source>
        <dbReference type="Google" id="ProtNLM"/>
    </source>
</evidence>
<dbReference type="InterPro" id="IPR011059">
    <property type="entry name" value="Metal-dep_hydrolase_composite"/>
</dbReference>
<keyword evidence="3" id="KW-1185">Reference proteome</keyword>
<dbReference type="RefSeq" id="WP_123119323.1">
    <property type="nucleotide sequence ID" value="NZ_RJJR01000002.1"/>
</dbReference>
<dbReference type="AlphaFoldDB" id="A0A3M9NLU1"/>
<name>A0A3M9NLU1_9BACT</name>
<organism evidence="2 3">
    <name type="scientific">Hanamia caeni</name>
    <dbReference type="NCBI Taxonomy" id="2294116"/>
    <lineage>
        <taxon>Bacteria</taxon>
        <taxon>Pseudomonadati</taxon>
        <taxon>Bacteroidota</taxon>
        <taxon>Chitinophagia</taxon>
        <taxon>Chitinophagales</taxon>
        <taxon>Chitinophagaceae</taxon>
        <taxon>Hanamia</taxon>
    </lineage>
</organism>
<dbReference type="Gene3D" id="2.30.40.10">
    <property type="entry name" value="Urease, subunit C, domain 1"/>
    <property type="match status" value="1"/>
</dbReference>
<dbReference type="SUPFAM" id="SSF51556">
    <property type="entry name" value="Metallo-dependent hydrolases"/>
    <property type="match status" value="1"/>
</dbReference>
<dbReference type="Gene3D" id="3.20.20.140">
    <property type="entry name" value="Metal-dependent hydrolases"/>
    <property type="match status" value="2"/>
</dbReference>
<evidence type="ECO:0000313" key="2">
    <source>
        <dbReference type="EMBL" id="RNI38760.1"/>
    </source>
</evidence>
<dbReference type="SUPFAM" id="SSF51338">
    <property type="entry name" value="Composite domain of metallo-dependent hydrolases"/>
    <property type="match status" value="1"/>
</dbReference>
<sequence length="385" mass="44189">MWLNSVNIIGSEGMQHIQVADGKIKSVAEKNNQGNSAEIKIEFKNALAFPGLINSHDHLDFNLFPQTGNRIYNNYAEWGKDIHCENKESINNVLKIPQHLRIQWGLYKNLLNGITTVVNHGAKLKISDPFITVLQDNYSLHSIRFEKHWQLKLNNFFAKRQPYVIHIGEGTDEMAHKEITTLIKTNFFNKSLFTVHGVAMDEQQAKNFKALIWCPASNFFLLNATADIKRLKTKTLILFGTDSTLTADWNLWNHLRLARKTGMMNDSELFNSLTKTPSVAWKQNHIRIISVNKSADMVIAKPINGKGLDAFYSLNPKSIQLVLHRGEIRLFDEEIKDQLVVYDFPISQFSKINIDGNWKYVYGDVPKLIREVKSYYPEVNFPVSI</sequence>
<protein>
    <recommendedName>
        <fullName evidence="4">Amidohydrolase-related domain-containing protein</fullName>
    </recommendedName>
</protein>
<dbReference type="PANTHER" id="PTHR43794:SF11">
    <property type="entry name" value="AMIDOHYDROLASE-RELATED DOMAIN-CONTAINING PROTEIN"/>
    <property type="match status" value="1"/>
</dbReference>
<dbReference type="GO" id="GO:0016810">
    <property type="term" value="F:hydrolase activity, acting on carbon-nitrogen (but not peptide) bonds"/>
    <property type="evidence" value="ECO:0007669"/>
    <property type="project" value="InterPro"/>
</dbReference>
<dbReference type="EMBL" id="RJJR01000002">
    <property type="protein sequence ID" value="RNI38760.1"/>
    <property type="molecule type" value="Genomic_DNA"/>
</dbReference>
<accession>A0A3M9NLU1</accession>
<dbReference type="PANTHER" id="PTHR43794">
    <property type="entry name" value="AMINOHYDROLASE SSNA-RELATED"/>
    <property type="match status" value="1"/>
</dbReference>
<proteinExistence type="predicted"/>
<evidence type="ECO:0000313" key="3">
    <source>
        <dbReference type="Proteomes" id="UP000267223"/>
    </source>
</evidence>
<dbReference type="OrthoDB" id="9807210at2"/>
<reference evidence="2 3" key="1">
    <citation type="submission" date="2018-11" db="EMBL/GenBank/DDBJ databases">
        <title>Draft genome sequence of Ferruginibacter sp. BO-59.</title>
        <authorList>
            <person name="Im W.T."/>
        </authorList>
    </citation>
    <scope>NUCLEOTIDE SEQUENCE [LARGE SCALE GENOMIC DNA]</scope>
    <source>
        <strain evidence="2 3">BO-59</strain>
    </source>
</reference>
<gene>
    <name evidence="2" type="ORF">EFY79_03620</name>
</gene>
<keyword evidence="1" id="KW-0378">Hydrolase</keyword>